<evidence type="ECO:0000313" key="2">
    <source>
        <dbReference type="Proteomes" id="UP001239111"/>
    </source>
</evidence>
<gene>
    <name evidence="1" type="ORF">QAD02_007501</name>
</gene>
<name>A0ACC2N690_9HYME</name>
<sequence>MLEKAFKDDVFNTVDLLTIVHDVVSSCGMKNSLIAKRILGAIEHLEMVEADESNLIKACAMAENEARAGSEKSADTVILAALNNSVDEQETSAGKIQVSEKSDGITLPDSITDPTGVEVRHVIDTEENSVVDLTQSVGSNYNIVSSDNARVLEQRDTSPSPLADPSVSDEDIVADVTKNNTDHASTASDLASENLEASQACVPISSRKRSIVSEDEMLEEQSVSGKRARIEEAIDSAKNDDTTINGDISDENNGGLFAGYINSWLKIKQESSGWPPECTDYETKMRYIAEYERVEGIKLDFEKIEKNPGKRALAKAALCSLWGKFAQRENLTKTEVVKTQERFMELFTSPELEITGMLPVNDDTMYVSYVHKIEALEPSCNTNIVIASFVTAQARLVLYNYLKQLGHRCLYFDTDSLLYYTDDETREYVPETGCFLGNLTNELETYGPNSFIKNFASGGPKFYAYVVQKDDGEEIEVCKVKGITLNYKTKKLVN</sequence>
<organism evidence="1 2">
    <name type="scientific">Eretmocerus hayati</name>
    <dbReference type="NCBI Taxonomy" id="131215"/>
    <lineage>
        <taxon>Eukaryota</taxon>
        <taxon>Metazoa</taxon>
        <taxon>Ecdysozoa</taxon>
        <taxon>Arthropoda</taxon>
        <taxon>Hexapoda</taxon>
        <taxon>Insecta</taxon>
        <taxon>Pterygota</taxon>
        <taxon>Neoptera</taxon>
        <taxon>Endopterygota</taxon>
        <taxon>Hymenoptera</taxon>
        <taxon>Apocrita</taxon>
        <taxon>Proctotrupomorpha</taxon>
        <taxon>Chalcidoidea</taxon>
        <taxon>Aphelinidae</taxon>
        <taxon>Aphelininae</taxon>
        <taxon>Eretmocerus</taxon>
    </lineage>
</organism>
<proteinExistence type="predicted"/>
<evidence type="ECO:0000313" key="1">
    <source>
        <dbReference type="EMBL" id="KAJ8665839.1"/>
    </source>
</evidence>
<dbReference type="EMBL" id="CM056744">
    <property type="protein sequence ID" value="KAJ8665839.1"/>
    <property type="molecule type" value="Genomic_DNA"/>
</dbReference>
<dbReference type="Proteomes" id="UP001239111">
    <property type="component" value="Chromosome 4"/>
</dbReference>
<comment type="caution">
    <text evidence="1">The sequence shown here is derived from an EMBL/GenBank/DDBJ whole genome shotgun (WGS) entry which is preliminary data.</text>
</comment>
<accession>A0ACC2N690</accession>
<reference evidence="1" key="1">
    <citation type="submission" date="2023-04" db="EMBL/GenBank/DDBJ databases">
        <title>A chromosome-level genome assembly of the parasitoid wasp Eretmocerus hayati.</title>
        <authorList>
            <person name="Zhong Y."/>
            <person name="Liu S."/>
            <person name="Liu Y."/>
        </authorList>
    </citation>
    <scope>NUCLEOTIDE SEQUENCE</scope>
    <source>
        <strain evidence="1">ZJU_SS_LIU_2023</strain>
    </source>
</reference>
<protein>
    <submittedName>
        <fullName evidence="1">Uncharacterized protein</fullName>
    </submittedName>
</protein>
<keyword evidence="2" id="KW-1185">Reference proteome</keyword>